<feature type="domain" description="Potassium channel" evidence="2">
    <location>
        <begin position="72"/>
        <end position="139"/>
    </location>
</feature>
<evidence type="ECO:0000259" key="2">
    <source>
        <dbReference type="Pfam" id="PF07885"/>
    </source>
</evidence>
<evidence type="ECO:0000313" key="3">
    <source>
        <dbReference type="EMBL" id="MEN7538532.1"/>
    </source>
</evidence>
<dbReference type="SUPFAM" id="SSF81324">
    <property type="entry name" value="Voltage-gated potassium channels"/>
    <property type="match status" value="1"/>
</dbReference>
<evidence type="ECO:0000256" key="1">
    <source>
        <dbReference type="SAM" id="Phobius"/>
    </source>
</evidence>
<dbReference type="EMBL" id="JBDLBR010000006">
    <property type="protein sequence ID" value="MEN7538532.1"/>
    <property type="molecule type" value="Genomic_DNA"/>
</dbReference>
<feature type="transmembrane region" description="Helical" evidence="1">
    <location>
        <begin position="49"/>
        <end position="70"/>
    </location>
</feature>
<dbReference type="Pfam" id="PF07885">
    <property type="entry name" value="Ion_trans_2"/>
    <property type="match status" value="1"/>
</dbReference>
<sequence length="145" mass="16012">MAASLWIEFVVSTALVVATIVIHGFGLFSLSRALRTERSIERMQHTDALSLRGVAFTLFIVLSLVTLHGLEIWLFALTYLAVGANETLEAAIYFSSISYSTVGYSDVHVTTDWRLVGAFESIIGVIMLGWSTAFFFRMLGRIDPG</sequence>
<name>A0ABV0D0S4_9SPHN</name>
<gene>
    <name evidence="3" type="ORF">ABDJ38_15230</name>
</gene>
<keyword evidence="1" id="KW-0812">Transmembrane</keyword>
<protein>
    <submittedName>
        <fullName evidence="3">Ion channel</fullName>
    </submittedName>
</protein>
<keyword evidence="1" id="KW-0472">Membrane</keyword>
<feature type="transmembrane region" description="Helical" evidence="1">
    <location>
        <begin position="115"/>
        <end position="136"/>
    </location>
</feature>
<comment type="caution">
    <text evidence="3">The sequence shown here is derived from an EMBL/GenBank/DDBJ whole genome shotgun (WGS) entry which is preliminary data.</text>
</comment>
<reference evidence="3 4" key="1">
    <citation type="submission" date="2024-05" db="EMBL/GenBank/DDBJ databases">
        <authorList>
            <person name="Park S."/>
        </authorList>
    </citation>
    <scope>NUCLEOTIDE SEQUENCE [LARGE SCALE GENOMIC DNA]</scope>
    <source>
        <strain evidence="3 4">DGU5</strain>
    </source>
</reference>
<dbReference type="InterPro" id="IPR013099">
    <property type="entry name" value="K_chnl_dom"/>
</dbReference>
<evidence type="ECO:0000313" key="4">
    <source>
        <dbReference type="Proteomes" id="UP001484535"/>
    </source>
</evidence>
<proteinExistence type="predicted"/>
<accession>A0ABV0D0S4</accession>
<dbReference type="Gene3D" id="1.10.287.70">
    <property type="match status" value="1"/>
</dbReference>
<dbReference type="RefSeq" id="WP_346785991.1">
    <property type="nucleotide sequence ID" value="NZ_JBDLBR010000006.1"/>
</dbReference>
<keyword evidence="1" id="KW-1133">Transmembrane helix</keyword>
<keyword evidence="4" id="KW-1185">Reference proteome</keyword>
<feature type="transmembrane region" description="Helical" evidence="1">
    <location>
        <begin position="6"/>
        <end position="28"/>
    </location>
</feature>
<organism evidence="3 4">
    <name type="scientific">Aurantiacibacter flavus</name>
    <dbReference type="NCBI Taxonomy" id="3145232"/>
    <lineage>
        <taxon>Bacteria</taxon>
        <taxon>Pseudomonadati</taxon>
        <taxon>Pseudomonadota</taxon>
        <taxon>Alphaproteobacteria</taxon>
        <taxon>Sphingomonadales</taxon>
        <taxon>Erythrobacteraceae</taxon>
        <taxon>Aurantiacibacter</taxon>
    </lineage>
</organism>
<dbReference type="Proteomes" id="UP001484535">
    <property type="component" value="Unassembled WGS sequence"/>
</dbReference>